<dbReference type="VEuPathDB" id="FungiDB:AAP_01833"/>
<sequence length="249" mass="28493">MEQQPILDEAEFYRRVEIQRREQEEWYLYGPRPVFEQFNVEWRMQPFEGQTSEGWPYSNGDEEQLSRAMGQLELNGYCNIDTLFPGVNWFMLMYLASMIDQHNLAMAFMVHRPLVGLFDLLDTVAPGYAWLIYYSSAHLSFDESVTLVRGFQVSDNFDAITGTIVSNAPNAFQGEMGTLPANVSGNIVPVQASQGFTLSLQDMEGLFPQVDFGRFDRQQLASDDEYRATVFNQIVQEASVAQENQDMLD</sequence>
<protein>
    <submittedName>
        <fullName evidence="1">Uncharacterized protein</fullName>
    </submittedName>
</protein>
<dbReference type="EMBL" id="AZGZ01000006">
    <property type="protein sequence ID" value="KZZ94533.1"/>
    <property type="molecule type" value="Genomic_DNA"/>
</dbReference>
<dbReference type="AlphaFoldDB" id="A0A162IJW8"/>
<name>A0A162IJW8_9EURO</name>
<gene>
    <name evidence="1" type="ORF">AAP_01833</name>
</gene>
<evidence type="ECO:0000313" key="2">
    <source>
        <dbReference type="Proteomes" id="UP000242877"/>
    </source>
</evidence>
<accession>A0A162IJW8</accession>
<reference evidence="1 2" key="1">
    <citation type="journal article" date="2016" name="Genome Biol. Evol.">
        <title>Divergent and convergent evolution of fungal pathogenicity.</title>
        <authorList>
            <person name="Shang Y."/>
            <person name="Xiao G."/>
            <person name="Zheng P."/>
            <person name="Cen K."/>
            <person name="Zhan S."/>
            <person name="Wang C."/>
        </authorList>
    </citation>
    <scope>NUCLEOTIDE SEQUENCE [LARGE SCALE GENOMIC DNA]</scope>
    <source>
        <strain evidence="1 2">ARSEF 7405</strain>
    </source>
</reference>
<keyword evidence="2" id="KW-1185">Reference proteome</keyword>
<organism evidence="1 2">
    <name type="scientific">Ascosphaera apis ARSEF 7405</name>
    <dbReference type="NCBI Taxonomy" id="392613"/>
    <lineage>
        <taxon>Eukaryota</taxon>
        <taxon>Fungi</taxon>
        <taxon>Dikarya</taxon>
        <taxon>Ascomycota</taxon>
        <taxon>Pezizomycotina</taxon>
        <taxon>Eurotiomycetes</taxon>
        <taxon>Eurotiomycetidae</taxon>
        <taxon>Onygenales</taxon>
        <taxon>Ascosphaeraceae</taxon>
        <taxon>Ascosphaera</taxon>
    </lineage>
</organism>
<comment type="caution">
    <text evidence="1">The sequence shown here is derived from an EMBL/GenBank/DDBJ whole genome shotgun (WGS) entry which is preliminary data.</text>
</comment>
<dbReference type="Proteomes" id="UP000242877">
    <property type="component" value="Unassembled WGS sequence"/>
</dbReference>
<proteinExistence type="predicted"/>
<evidence type="ECO:0000313" key="1">
    <source>
        <dbReference type="EMBL" id="KZZ94533.1"/>
    </source>
</evidence>